<organism evidence="2 3">
    <name type="scientific">Phytophthora megakarya</name>
    <dbReference type="NCBI Taxonomy" id="4795"/>
    <lineage>
        <taxon>Eukaryota</taxon>
        <taxon>Sar</taxon>
        <taxon>Stramenopiles</taxon>
        <taxon>Oomycota</taxon>
        <taxon>Peronosporomycetes</taxon>
        <taxon>Peronosporales</taxon>
        <taxon>Peronosporaceae</taxon>
        <taxon>Phytophthora</taxon>
    </lineage>
</organism>
<evidence type="ECO:0000313" key="2">
    <source>
        <dbReference type="EMBL" id="OWZ19840.1"/>
    </source>
</evidence>
<keyword evidence="3" id="KW-1185">Reference proteome</keyword>
<dbReference type="AlphaFoldDB" id="A0A225WSA0"/>
<dbReference type="EMBL" id="NBNE01000393">
    <property type="protein sequence ID" value="OWZ19840.1"/>
    <property type="molecule type" value="Genomic_DNA"/>
</dbReference>
<evidence type="ECO:0000313" key="3">
    <source>
        <dbReference type="Proteomes" id="UP000198211"/>
    </source>
</evidence>
<dbReference type="Proteomes" id="UP000198211">
    <property type="component" value="Unassembled WGS sequence"/>
</dbReference>
<proteinExistence type="predicted"/>
<dbReference type="InterPro" id="IPR000953">
    <property type="entry name" value="Chromo/chromo_shadow_dom"/>
</dbReference>
<dbReference type="OrthoDB" id="101303at2759"/>
<dbReference type="SUPFAM" id="SSF54160">
    <property type="entry name" value="Chromo domain-like"/>
    <property type="match status" value="1"/>
</dbReference>
<comment type="caution">
    <text evidence="2">The sequence shown here is derived from an EMBL/GenBank/DDBJ whole genome shotgun (WGS) entry which is preliminary data.</text>
</comment>
<accession>A0A225WSA0</accession>
<dbReference type="PROSITE" id="PS50013">
    <property type="entry name" value="CHROMO_2"/>
    <property type="match status" value="1"/>
</dbReference>
<evidence type="ECO:0000259" key="1">
    <source>
        <dbReference type="PROSITE" id="PS50013"/>
    </source>
</evidence>
<name>A0A225WSA0_9STRA</name>
<dbReference type="CDD" id="cd00024">
    <property type="entry name" value="CD_CSD"/>
    <property type="match status" value="1"/>
</dbReference>
<protein>
    <recommendedName>
        <fullName evidence="1">Chromo domain-containing protein</fullName>
    </recommendedName>
</protein>
<gene>
    <name evidence="2" type="ORF">PHMEG_0005834</name>
</gene>
<reference evidence="3" key="1">
    <citation type="submission" date="2017-03" db="EMBL/GenBank/DDBJ databases">
        <title>Phytopthora megakarya and P. palmivora, two closely related causual agents of cacao black pod achieved similar genome size and gene model numbers by different mechanisms.</title>
        <authorList>
            <person name="Ali S."/>
            <person name="Shao J."/>
            <person name="Larry D.J."/>
            <person name="Kronmiller B."/>
            <person name="Shen D."/>
            <person name="Strem M.D."/>
            <person name="Melnick R.L."/>
            <person name="Guiltinan M.J."/>
            <person name="Tyler B.M."/>
            <person name="Meinhardt L.W."/>
            <person name="Bailey B.A."/>
        </authorList>
    </citation>
    <scope>NUCLEOTIDE SEQUENCE [LARGE SCALE GENOMIC DNA]</scope>
    <source>
        <strain evidence="3">zdho120</strain>
    </source>
</reference>
<dbReference type="InterPro" id="IPR016197">
    <property type="entry name" value="Chromo-like_dom_sf"/>
</dbReference>
<dbReference type="Gene3D" id="2.40.50.40">
    <property type="match status" value="1"/>
</dbReference>
<sequence length="230" mass="26101">MDGIRGRYSKRLFPWDRYAAAIAIHEGGGSTYRDSIAGPGQWSIRVCETRSNLGRTNITETLGHTGLKRAPRKATRTSSNTCSTGHFCVIALIDNHATGGSGYRIFPIVHLSKSKPVWTFPDLPKVVLNTEGGERVDFEEGLFPDDSWDTPEDEFEVEWIADMRSGTRTCYGRVHREFQFYWKDYDQPTWVDEADLNCAALFYEYERGRTSHNSFNVMQLHEEGTNTSTG</sequence>
<feature type="domain" description="Chromo" evidence="1">
    <location>
        <begin position="155"/>
        <end position="217"/>
    </location>
</feature>